<evidence type="ECO:0000313" key="2">
    <source>
        <dbReference type="Proteomes" id="UP000197269"/>
    </source>
</evidence>
<dbReference type="Proteomes" id="UP000197269">
    <property type="component" value="Unassembled WGS sequence"/>
</dbReference>
<comment type="caution">
    <text evidence="1">The sequence shown here is derived from an EMBL/GenBank/DDBJ whole genome shotgun (WGS) entry which is preliminary data.</text>
</comment>
<proteinExistence type="predicted"/>
<dbReference type="AlphaFoldDB" id="A0A246DTQ7"/>
<reference evidence="1 2" key="1">
    <citation type="submission" date="2017-03" db="EMBL/GenBank/DDBJ databases">
        <title>Genome of strain Rhizobium sp. CNPSo 668.</title>
        <authorList>
            <person name="Ribeiro R."/>
        </authorList>
    </citation>
    <scope>NUCLEOTIDE SEQUENCE [LARGE SCALE GENOMIC DNA]</scope>
    <source>
        <strain evidence="1 2">CNPSo 668</strain>
    </source>
</reference>
<organism evidence="1 2">
    <name type="scientific">Rhizobium esperanzae</name>
    <dbReference type="NCBI Taxonomy" id="1967781"/>
    <lineage>
        <taxon>Bacteria</taxon>
        <taxon>Pseudomonadati</taxon>
        <taxon>Pseudomonadota</taxon>
        <taxon>Alphaproteobacteria</taxon>
        <taxon>Hyphomicrobiales</taxon>
        <taxon>Rhizobiaceae</taxon>
        <taxon>Rhizobium/Agrobacterium group</taxon>
        <taxon>Rhizobium</taxon>
    </lineage>
</organism>
<protein>
    <submittedName>
        <fullName evidence="1">Uncharacterized protein</fullName>
    </submittedName>
</protein>
<evidence type="ECO:0000313" key="1">
    <source>
        <dbReference type="EMBL" id="OWO93730.1"/>
    </source>
</evidence>
<dbReference type="EMBL" id="MXPU01000010">
    <property type="protein sequence ID" value="OWO93730.1"/>
    <property type="molecule type" value="Genomic_DNA"/>
</dbReference>
<accession>A0A246DTQ7</accession>
<gene>
    <name evidence="1" type="ORF">B5E41_15975</name>
</gene>
<name>A0A246DTQ7_9HYPH</name>
<sequence>MNENLRTHLFTRHAEFSSRLRPSKPARSHFRKRPLIGGFRLWRLHCRAGRRPFGLDAKTYCDKTAPIYWCA</sequence>